<dbReference type="PANTHER" id="PTHR32444">
    <property type="entry name" value="BULB-TYPE LECTIN DOMAIN-CONTAINING PROTEIN"/>
    <property type="match status" value="1"/>
</dbReference>
<feature type="chain" id="PRO_5042889825" evidence="4">
    <location>
        <begin position="22"/>
        <end position="590"/>
    </location>
</feature>
<feature type="domain" description="Bulb-type lectin" evidence="5">
    <location>
        <begin position="22"/>
        <end position="148"/>
    </location>
</feature>
<keyword evidence="8" id="KW-1185">Reference proteome</keyword>
<dbReference type="InterPro" id="IPR000858">
    <property type="entry name" value="S_locus_glycoprot_dom"/>
</dbReference>
<dbReference type="EMBL" id="CP136896">
    <property type="protein sequence ID" value="WOL12985.1"/>
    <property type="molecule type" value="Genomic_DNA"/>
</dbReference>
<keyword evidence="3" id="KW-0472">Membrane</keyword>
<dbReference type="SUPFAM" id="SSF57414">
    <property type="entry name" value="Hairpin loop containing domain-like"/>
    <property type="match status" value="1"/>
</dbReference>
<evidence type="ECO:0000256" key="1">
    <source>
        <dbReference type="ARBA" id="ARBA00022729"/>
    </source>
</evidence>
<organism evidence="7 8">
    <name type="scientific">Canna indica</name>
    <name type="common">Indian-shot</name>
    <dbReference type="NCBI Taxonomy" id="4628"/>
    <lineage>
        <taxon>Eukaryota</taxon>
        <taxon>Viridiplantae</taxon>
        <taxon>Streptophyta</taxon>
        <taxon>Embryophyta</taxon>
        <taxon>Tracheophyta</taxon>
        <taxon>Spermatophyta</taxon>
        <taxon>Magnoliopsida</taxon>
        <taxon>Liliopsida</taxon>
        <taxon>Zingiberales</taxon>
        <taxon>Cannaceae</taxon>
        <taxon>Canna</taxon>
    </lineage>
</organism>
<dbReference type="CDD" id="cd01098">
    <property type="entry name" value="PAN_AP_plant"/>
    <property type="match status" value="1"/>
</dbReference>
<dbReference type="Gene3D" id="3.50.4.10">
    <property type="entry name" value="Hepatocyte Growth Factor"/>
    <property type="match status" value="1"/>
</dbReference>
<dbReference type="Gene3D" id="2.90.10.10">
    <property type="entry name" value="Bulb-type lectin domain"/>
    <property type="match status" value="1"/>
</dbReference>
<keyword evidence="3" id="KW-0812">Transmembrane</keyword>
<dbReference type="SMART" id="SM00108">
    <property type="entry name" value="B_lectin"/>
    <property type="match status" value="1"/>
</dbReference>
<dbReference type="GO" id="GO:0048544">
    <property type="term" value="P:recognition of pollen"/>
    <property type="evidence" value="ECO:0007669"/>
    <property type="project" value="InterPro"/>
</dbReference>
<dbReference type="CDD" id="cd00028">
    <property type="entry name" value="B_lectin"/>
    <property type="match status" value="1"/>
</dbReference>
<accession>A0AAQ3KQR0</accession>
<keyword evidence="7" id="KW-0418">Kinase</keyword>
<evidence type="ECO:0000256" key="4">
    <source>
        <dbReference type="SAM" id="SignalP"/>
    </source>
</evidence>
<dbReference type="PROSITE" id="PS50927">
    <property type="entry name" value="BULB_LECTIN"/>
    <property type="match status" value="1"/>
</dbReference>
<keyword evidence="3" id="KW-1133">Transmembrane helix</keyword>
<protein>
    <submittedName>
        <fullName evidence="7">G-type lectin S-receptor-like serine/threonine-protein kinase</fullName>
    </submittedName>
</protein>
<dbReference type="SUPFAM" id="SSF51110">
    <property type="entry name" value="alpha-D-mannose-specific plant lectins"/>
    <property type="match status" value="1"/>
</dbReference>
<dbReference type="Proteomes" id="UP001327560">
    <property type="component" value="Chromosome 7"/>
</dbReference>
<feature type="domain" description="Apple" evidence="6">
    <location>
        <begin position="345"/>
        <end position="429"/>
    </location>
</feature>
<dbReference type="Pfam" id="PF08276">
    <property type="entry name" value="PAN_2"/>
    <property type="match status" value="1"/>
</dbReference>
<evidence type="ECO:0000313" key="7">
    <source>
        <dbReference type="EMBL" id="WOL12985.1"/>
    </source>
</evidence>
<keyword evidence="7" id="KW-0808">Transferase</keyword>
<proteinExistence type="predicted"/>
<dbReference type="GO" id="GO:0016301">
    <property type="term" value="F:kinase activity"/>
    <property type="evidence" value="ECO:0007669"/>
    <property type="project" value="UniProtKB-KW"/>
</dbReference>
<evidence type="ECO:0000256" key="3">
    <source>
        <dbReference type="SAM" id="Phobius"/>
    </source>
</evidence>
<name>A0AAQ3KQR0_9LILI</name>
<evidence type="ECO:0000256" key="2">
    <source>
        <dbReference type="ARBA" id="ARBA00023157"/>
    </source>
</evidence>
<dbReference type="InterPro" id="IPR003609">
    <property type="entry name" value="Pan_app"/>
</dbReference>
<sequence length="590" mass="64924">MALLFLLFFFALLHYPSLSFATDTISASQSLSWRQNITSEGGKFVLGFFSPPGSSSGKYYVGIWYNKISLLTPVWVANREIPLTDPATAELKISHDDGNLVLLSQSRTVVWSSNIASISANSTVAVILDNGNLELRDASNSSRVFWQSFDYPSDTWLSGSRLGINKVTNRSQYISSWKNKDDPAPGMFSLQMDPLGTSQFFLFWNLSTKYWATGIWDGEIFTLVPEMSGDNPIFKHLFQHINDSEGHFFTYAVPNGNITTRLAVDYASGRIQALTWMEDSKSWMPFWARPAEQCSVHALCGPFGSCNDFTTPFCNCVTGFRAKSQTDSDLGDRTGGCVRNTPLQCSQNSSSNSEEDGFFEMPNVKLPENSRTLAAVRSLQDCESACLKNCSCTAFSYSAGGCLVWYGDFLNLQEQYNQSDGSTFHLRLAASELQSSEGKKEVVSPVIIGVVVAAAVLACLAVVIWIIMGRRGKSRQMIRKSKVVGSSLQTGESGFDFFPTLATSKLVAGDLQSLIDEKQMGDADLEELERACKLACWCIQDDENCRPTMGQAVQVLEGILEVGMPPVPRSLNAGTTDNVDFFELPSELSS</sequence>
<feature type="signal peptide" evidence="4">
    <location>
        <begin position="1"/>
        <end position="21"/>
    </location>
</feature>
<dbReference type="InterPro" id="IPR036426">
    <property type="entry name" value="Bulb-type_lectin_dom_sf"/>
</dbReference>
<dbReference type="SMART" id="SM00473">
    <property type="entry name" value="PAN_AP"/>
    <property type="match status" value="1"/>
</dbReference>
<keyword evidence="2" id="KW-1015">Disulfide bond</keyword>
<keyword evidence="1 4" id="KW-0732">Signal</keyword>
<dbReference type="Pfam" id="PF01453">
    <property type="entry name" value="B_lectin"/>
    <property type="match status" value="1"/>
</dbReference>
<dbReference type="Pfam" id="PF00954">
    <property type="entry name" value="S_locus_glycop"/>
    <property type="match status" value="1"/>
</dbReference>
<dbReference type="Gene3D" id="1.10.510.10">
    <property type="entry name" value="Transferase(Phosphotransferase) domain 1"/>
    <property type="match status" value="1"/>
</dbReference>
<dbReference type="InterPro" id="IPR001480">
    <property type="entry name" value="Bulb-type_lectin_dom"/>
</dbReference>
<dbReference type="PANTHER" id="PTHR32444:SF247">
    <property type="entry name" value="OS01G0958200 PROTEIN"/>
    <property type="match status" value="1"/>
</dbReference>
<dbReference type="PROSITE" id="PS50948">
    <property type="entry name" value="PAN"/>
    <property type="match status" value="1"/>
</dbReference>
<feature type="transmembrane region" description="Helical" evidence="3">
    <location>
        <begin position="446"/>
        <end position="468"/>
    </location>
</feature>
<reference evidence="7 8" key="1">
    <citation type="submission" date="2023-10" db="EMBL/GenBank/DDBJ databases">
        <title>Chromosome-scale genome assembly provides insights into flower coloration mechanisms of Canna indica.</title>
        <authorList>
            <person name="Li C."/>
        </authorList>
    </citation>
    <scope>NUCLEOTIDE SEQUENCE [LARGE SCALE GENOMIC DNA]</scope>
    <source>
        <tissue evidence="7">Flower</tissue>
    </source>
</reference>
<dbReference type="FunFam" id="2.90.10.10:FF:000002">
    <property type="entry name" value="Serine/threonine-protein kinase"/>
    <property type="match status" value="1"/>
</dbReference>
<dbReference type="AlphaFoldDB" id="A0AAQ3KQR0"/>
<dbReference type="GO" id="GO:0051707">
    <property type="term" value="P:response to other organism"/>
    <property type="evidence" value="ECO:0007669"/>
    <property type="project" value="UniProtKB-ARBA"/>
</dbReference>
<gene>
    <name evidence="7" type="ORF">Cni_G21754</name>
</gene>
<evidence type="ECO:0000259" key="6">
    <source>
        <dbReference type="PROSITE" id="PS50948"/>
    </source>
</evidence>
<evidence type="ECO:0000313" key="8">
    <source>
        <dbReference type="Proteomes" id="UP001327560"/>
    </source>
</evidence>
<evidence type="ECO:0000259" key="5">
    <source>
        <dbReference type="PROSITE" id="PS50927"/>
    </source>
</evidence>